<name>A0A2T3NJW0_9GAMM</name>
<dbReference type="Proteomes" id="UP000241346">
    <property type="component" value="Unassembled WGS sequence"/>
</dbReference>
<evidence type="ECO:0000313" key="2">
    <source>
        <dbReference type="Proteomes" id="UP000241346"/>
    </source>
</evidence>
<organism evidence="1 2">
    <name type="scientific">Photobacterium rosenbergii</name>
    <dbReference type="NCBI Taxonomy" id="294936"/>
    <lineage>
        <taxon>Bacteria</taxon>
        <taxon>Pseudomonadati</taxon>
        <taxon>Pseudomonadota</taxon>
        <taxon>Gammaproteobacteria</taxon>
        <taxon>Vibrionales</taxon>
        <taxon>Vibrionaceae</taxon>
        <taxon>Photobacterium</taxon>
    </lineage>
</organism>
<dbReference type="RefSeq" id="WP_107296387.1">
    <property type="nucleotide sequence ID" value="NZ_PYMB01000001.1"/>
</dbReference>
<evidence type="ECO:0000313" key="1">
    <source>
        <dbReference type="EMBL" id="PSW15769.1"/>
    </source>
</evidence>
<accession>A0A2T3NJW0</accession>
<sequence>MNVLGTEAVKPLFITRADLGKLLGMKPTTLDAFIARTTSFPEKKARGRYSRKEFEEWCKNEGLV</sequence>
<evidence type="ECO:0008006" key="3">
    <source>
        <dbReference type="Google" id="ProtNLM"/>
    </source>
</evidence>
<dbReference type="AlphaFoldDB" id="A0A2T3NJW0"/>
<comment type="caution">
    <text evidence="1">The sequence shown here is derived from an EMBL/GenBank/DDBJ whole genome shotgun (WGS) entry which is preliminary data.</text>
</comment>
<reference evidence="1 2" key="1">
    <citation type="submission" date="2018-03" db="EMBL/GenBank/DDBJ databases">
        <title>Whole genome sequencing of Histamine producing bacteria.</title>
        <authorList>
            <person name="Butler K."/>
        </authorList>
    </citation>
    <scope>NUCLEOTIDE SEQUENCE [LARGE SCALE GENOMIC DNA]</scope>
    <source>
        <strain evidence="1 2">DSM 19138</strain>
    </source>
</reference>
<dbReference type="EMBL" id="PYMB01000001">
    <property type="protein sequence ID" value="PSW15769.1"/>
    <property type="molecule type" value="Genomic_DNA"/>
</dbReference>
<protein>
    <recommendedName>
        <fullName evidence="3">DNA-binding protein</fullName>
    </recommendedName>
</protein>
<proteinExistence type="predicted"/>
<gene>
    <name evidence="1" type="ORF">C9J01_01770</name>
</gene>